<organism evidence="1 2">
    <name type="scientific">Trifolium pratense</name>
    <name type="common">Red clover</name>
    <dbReference type="NCBI Taxonomy" id="57577"/>
    <lineage>
        <taxon>Eukaryota</taxon>
        <taxon>Viridiplantae</taxon>
        <taxon>Streptophyta</taxon>
        <taxon>Embryophyta</taxon>
        <taxon>Tracheophyta</taxon>
        <taxon>Spermatophyta</taxon>
        <taxon>Magnoliopsida</taxon>
        <taxon>eudicotyledons</taxon>
        <taxon>Gunneridae</taxon>
        <taxon>Pentapetalae</taxon>
        <taxon>rosids</taxon>
        <taxon>fabids</taxon>
        <taxon>Fabales</taxon>
        <taxon>Fabaceae</taxon>
        <taxon>Papilionoideae</taxon>
        <taxon>50 kb inversion clade</taxon>
        <taxon>NPAAA clade</taxon>
        <taxon>Hologalegina</taxon>
        <taxon>IRL clade</taxon>
        <taxon>Trifolieae</taxon>
        <taxon>Trifolium</taxon>
    </lineage>
</organism>
<sequence length="41" mass="4599">MTSIISFTFREAVVDVGYKGKEALHPKGILNQIVYKDLMGE</sequence>
<proteinExistence type="predicted"/>
<evidence type="ECO:0000313" key="1">
    <source>
        <dbReference type="EMBL" id="CAJ2666190.1"/>
    </source>
</evidence>
<comment type="caution">
    <text evidence="1">The sequence shown here is derived from an EMBL/GenBank/DDBJ whole genome shotgun (WGS) entry which is preliminary data.</text>
</comment>
<dbReference type="EMBL" id="CASHSV030000513">
    <property type="protein sequence ID" value="CAJ2666190.1"/>
    <property type="molecule type" value="Genomic_DNA"/>
</dbReference>
<protein>
    <submittedName>
        <fullName evidence="1">Uncharacterized protein</fullName>
    </submittedName>
</protein>
<reference evidence="1" key="1">
    <citation type="submission" date="2023-10" db="EMBL/GenBank/DDBJ databases">
        <authorList>
            <person name="Rodriguez Cubillos JULIANA M."/>
            <person name="De Vega J."/>
        </authorList>
    </citation>
    <scope>NUCLEOTIDE SEQUENCE</scope>
</reference>
<accession>A0ACB0LC63</accession>
<name>A0ACB0LC63_TRIPR</name>
<evidence type="ECO:0000313" key="2">
    <source>
        <dbReference type="Proteomes" id="UP001177021"/>
    </source>
</evidence>
<dbReference type="Proteomes" id="UP001177021">
    <property type="component" value="Unassembled WGS sequence"/>
</dbReference>
<gene>
    <name evidence="1" type="ORF">MILVUS5_LOCUS31026</name>
</gene>
<keyword evidence="2" id="KW-1185">Reference proteome</keyword>